<dbReference type="NCBIfam" id="TIGR00977">
    <property type="entry name" value="citramal_synth"/>
    <property type="match status" value="1"/>
</dbReference>
<accession>A0A7C9N1G8</accession>
<dbReference type="InterPro" id="IPR005675">
    <property type="entry name" value="Citramal_synthase"/>
</dbReference>
<comment type="catalytic activity">
    <reaction evidence="7">
        <text>pyruvate + acetyl-CoA + H2O = (3R)-citramalate + CoA + H(+)</text>
        <dbReference type="Rhea" id="RHEA:19045"/>
        <dbReference type="ChEBI" id="CHEBI:15361"/>
        <dbReference type="ChEBI" id="CHEBI:15377"/>
        <dbReference type="ChEBI" id="CHEBI:15378"/>
        <dbReference type="ChEBI" id="CHEBI:30934"/>
        <dbReference type="ChEBI" id="CHEBI:57287"/>
        <dbReference type="ChEBI" id="CHEBI:57288"/>
        <dbReference type="EC" id="2.3.3.21"/>
    </reaction>
</comment>
<dbReference type="PROSITE" id="PS50991">
    <property type="entry name" value="PYR_CT"/>
    <property type="match status" value="1"/>
</dbReference>
<dbReference type="InterPro" id="IPR013709">
    <property type="entry name" value="2-isopropylmalate_synth_dimer"/>
</dbReference>
<dbReference type="SUPFAM" id="SSF51569">
    <property type="entry name" value="Aldolase"/>
    <property type="match status" value="1"/>
</dbReference>
<dbReference type="InterPro" id="IPR002034">
    <property type="entry name" value="AIPM/Hcit_synth_CS"/>
</dbReference>
<dbReference type="UniPathway" id="UPA00047">
    <property type="reaction ID" value="UER00066"/>
</dbReference>
<dbReference type="OrthoDB" id="9803573at2"/>
<reference evidence="11 12" key="1">
    <citation type="submission" date="2020-01" db="EMBL/GenBank/DDBJ databases">
        <title>Genome sequence of Desulfovibrio aerotolerans DSM 16695(T).</title>
        <authorList>
            <person name="Karnachuk O."/>
            <person name="Avakyan M."/>
            <person name="Mardanov A."/>
            <person name="Kadnikov V."/>
            <person name="Ravin N."/>
        </authorList>
    </citation>
    <scope>NUCLEOTIDE SEQUENCE [LARGE SCALE GENOMIC DNA]</scope>
    <source>
        <strain evidence="11 12">DSM 16695</strain>
    </source>
</reference>
<evidence type="ECO:0000256" key="5">
    <source>
        <dbReference type="ARBA" id="ARBA00022679"/>
    </source>
</evidence>
<evidence type="ECO:0000256" key="8">
    <source>
        <dbReference type="NCBIfam" id="TIGR00977"/>
    </source>
</evidence>
<dbReference type="GO" id="GO:0009097">
    <property type="term" value="P:isoleucine biosynthetic process"/>
    <property type="evidence" value="ECO:0007669"/>
    <property type="project" value="UniProtKB-UniRule"/>
</dbReference>
<evidence type="ECO:0000256" key="4">
    <source>
        <dbReference type="ARBA" id="ARBA00022624"/>
    </source>
</evidence>
<comment type="caution">
    <text evidence="11">The sequence shown here is derived from an EMBL/GenBank/DDBJ whole genome shotgun (WGS) entry which is preliminary data.</text>
</comment>
<evidence type="ECO:0000256" key="3">
    <source>
        <dbReference type="ARBA" id="ARBA00022605"/>
    </source>
</evidence>
<dbReference type="PROSITE" id="PS00816">
    <property type="entry name" value="AIPM_HOMOCIT_SYNTH_2"/>
    <property type="match status" value="1"/>
</dbReference>
<sequence length="541" mass="58894">MRRVSLYDTTLRDGTQAEDISLTTEDKLRIALKLDELGVAYVEGGWPGSNPTDKRFFQEIQNYSLKNASIAAFGSTHNHRATAATDPNLKALIESGAPVITIFGKTWDIHVTDALGTTLPRNLDLVGDSLAYLRPNVKELFFDAEHFFDGYKANPDYALAVLRKAHEAGADVLVLCDTNGGTLPTEFRQIVTAVVAALPGVPFGVHAHNDSGVAVANSLEGVVLGAVQVQGTVNGYGERCGNANLCTIIPSLILKCGIDCLPEGKLPLLTPTAHFVSEMVNQAPPSNQPYVGDGAFAHKGGVHVSAVVKNPRTYEHIAPETVGNVRRVLLSDLSGQSNILYKAREFGFDLDKNDPFVLELLSTIKERESMGYEYSAAEASYELLLNRVLGRARSYFTVVRYRILDDNVYDRAEPLTEATVMIKVGGRTKHTAATGMGPVNALDKAIRKALRGFYPKLAEMRLLDFKVRVLSGLKRDDCEPGGCGTASHVRVLVESGDSSRRWVTVGVSHNVIEASFQAMEDAINYKLFRDDKAKLTKALKG</sequence>
<keyword evidence="3" id="KW-0028">Amino-acid biosynthesis</keyword>
<dbReference type="InterPro" id="IPR054691">
    <property type="entry name" value="LeuA/HCS_post-cat"/>
</dbReference>
<evidence type="ECO:0000313" key="12">
    <source>
        <dbReference type="Proteomes" id="UP000482487"/>
    </source>
</evidence>
<keyword evidence="5 9" id="KW-0808">Transferase</keyword>
<keyword evidence="12" id="KW-1185">Reference proteome</keyword>
<keyword evidence="4" id="KW-0412">Isoleucine biosynthesis</keyword>
<dbReference type="GO" id="GO:0003852">
    <property type="term" value="F:2-isopropylmalate synthase activity"/>
    <property type="evidence" value="ECO:0007669"/>
    <property type="project" value="InterPro"/>
</dbReference>
<evidence type="ECO:0000256" key="7">
    <source>
        <dbReference type="ARBA" id="ARBA00048263"/>
    </source>
</evidence>
<dbReference type="EMBL" id="WVUD01000010">
    <property type="protein sequence ID" value="MYL83051.1"/>
    <property type="molecule type" value="Genomic_DNA"/>
</dbReference>
<dbReference type="Proteomes" id="UP000482487">
    <property type="component" value="Unassembled WGS sequence"/>
</dbReference>
<comment type="similarity">
    <text evidence="2 9">Belongs to the alpha-IPM synthase/homocitrate synthase family.</text>
</comment>
<name>A0A7C9N1G8_9BACT</name>
<evidence type="ECO:0000259" key="10">
    <source>
        <dbReference type="PROSITE" id="PS50991"/>
    </source>
</evidence>
<evidence type="ECO:0000256" key="1">
    <source>
        <dbReference type="ARBA" id="ARBA00004743"/>
    </source>
</evidence>
<dbReference type="GO" id="GO:0043714">
    <property type="term" value="F:(R)-citramalate synthase activity"/>
    <property type="evidence" value="ECO:0007669"/>
    <property type="project" value="UniProtKB-UniRule"/>
</dbReference>
<protein>
    <recommendedName>
        <fullName evidence="8">Citramalate synthase</fullName>
        <ecNumber evidence="8">2.3.3.21</ecNumber>
    </recommendedName>
</protein>
<dbReference type="RefSeq" id="WP_160960092.1">
    <property type="nucleotide sequence ID" value="NZ_WVUD01000010.1"/>
</dbReference>
<proteinExistence type="inferred from homology"/>
<feature type="domain" description="Pyruvate carboxyltransferase" evidence="10">
    <location>
        <begin position="4"/>
        <end position="268"/>
    </location>
</feature>
<evidence type="ECO:0000256" key="9">
    <source>
        <dbReference type="RuleBase" id="RU003523"/>
    </source>
</evidence>
<dbReference type="SUPFAM" id="SSF110921">
    <property type="entry name" value="2-isopropylmalate synthase LeuA, allosteric (dimerisation) domain"/>
    <property type="match status" value="1"/>
</dbReference>
<dbReference type="PROSITE" id="PS00815">
    <property type="entry name" value="AIPM_HOMOCIT_SYNTH_1"/>
    <property type="match status" value="1"/>
</dbReference>
<dbReference type="Gene3D" id="3.20.20.70">
    <property type="entry name" value="Aldolase class I"/>
    <property type="match status" value="1"/>
</dbReference>
<gene>
    <name evidence="11" type="ORF">GTA51_07865</name>
</gene>
<dbReference type="SMART" id="SM00917">
    <property type="entry name" value="LeuA_dimer"/>
    <property type="match status" value="1"/>
</dbReference>
<dbReference type="EC" id="2.3.3.21" evidence="8"/>
<dbReference type="AlphaFoldDB" id="A0A7C9N1G8"/>
<dbReference type="Pfam" id="PF08502">
    <property type="entry name" value="LeuA_dimer"/>
    <property type="match status" value="1"/>
</dbReference>
<organism evidence="11 12">
    <name type="scientific">Solidesulfovibrio aerotolerans</name>
    <dbReference type="NCBI Taxonomy" id="295255"/>
    <lineage>
        <taxon>Bacteria</taxon>
        <taxon>Pseudomonadati</taxon>
        <taxon>Thermodesulfobacteriota</taxon>
        <taxon>Desulfovibrionia</taxon>
        <taxon>Desulfovibrionales</taxon>
        <taxon>Desulfovibrionaceae</taxon>
        <taxon>Solidesulfovibrio</taxon>
    </lineage>
</organism>
<dbReference type="InterPro" id="IPR036230">
    <property type="entry name" value="LeuA_allosteric_dom_sf"/>
</dbReference>
<dbReference type="Gene3D" id="1.10.238.260">
    <property type="match status" value="1"/>
</dbReference>
<dbReference type="Pfam" id="PF22617">
    <property type="entry name" value="HCS_D2"/>
    <property type="match status" value="1"/>
</dbReference>
<evidence type="ECO:0000256" key="2">
    <source>
        <dbReference type="ARBA" id="ARBA00006154"/>
    </source>
</evidence>
<dbReference type="Gene3D" id="3.30.160.270">
    <property type="match status" value="1"/>
</dbReference>
<dbReference type="Pfam" id="PF00682">
    <property type="entry name" value="HMGL-like"/>
    <property type="match status" value="1"/>
</dbReference>
<dbReference type="InterPro" id="IPR000891">
    <property type="entry name" value="PYR_CT"/>
</dbReference>
<dbReference type="PANTHER" id="PTHR43538">
    <property type="entry name" value="ALPHA-IPM SYNTHASE/HOMOCITRATE SYNTHASE"/>
    <property type="match status" value="1"/>
</dbReference>
<dbReference type="GO" id="GO:0009098">
    <property type="term" value="P:L-leucine biosynthetic process"/>
    <property type="evidence" value="ECO:0007669"/>
    <property type="project" value="InterPro"/>
</dbReference>
<evidence type="ECO:0000256" key="6">
    <source>
        <dbReference type="ARBA" id="ARBA00023304"/>
    </source>
</evidence>
<dbReference type="PANTHER" id="PTHR43538:SF1">
    <property type="entry name" value="(R)-CITRAMALATE SYNTHASE"/>
    <property type="match status" value="1"/>
</dbReference>
<dbReference type="CDD" id="cd07941">
    <property type="entry name" value="DRE_TIM_LeuA3"/>
    <property type="match status" value="1"/>
</dbReference>
<dbReference type="InterPro" id="IPR013785">
    <property type="entry name" value="Aldolase_TIM"/>
</dbReference>
<comment type="pathway">
    <text evidence="1">Amino-acid biosynthesis; L-isoleucine biosynthesis; 2-oxobutanoate from pyruvate: step 1/3.</text>
</comment>
<evidence type="ECO:0000313" key="11">
    <source>
        <dbReference type="EMBL" id="MYL83051.1"/>
    </source>
</evidence>
<keyword evidence="6" id="KW-0100">Branched-chain amino acid biosynthesis</keyword>